<dbReference type="KEGG" id="fmr:Fuma_03845"/>
<proteinExistence type="predicted"/>
<keyword evidence="3" id="KW-1185">Reference proteome</keyword>
<feature type="region of interest" description="Disordered" evidence="1">
    <location>
        <begin position="62"/>
        <end position="118"/>
    </location>
</feature>
<name>A0A1P8WJI7_9PLAN</name>
<evidence type="ECO:0000313" key="3">
    <source>
        <dbReference type="Proteomes" id="UP000187735"/>
    </source>
</evidence>
<evidence type="ECO:0000256" key="1">
    <source>
        <dbReference type="SAM" id="MobiDB-lite"/>
    </source>
</evidence>
<feature type="compositionally biased region" description="Basic and acidic residues" evidence="1">
    <location>
        <begin position="108"/>
        <end position="117"/>
    </location>
</feature>
<reference evidence="2 3" key="1">
    <citation type="journal article" date="2016" name="Front. Microbiol.">
        <title>Fuerstia marisgermanicae gen. nov., sp. nov., an Unusual Member of the Phylum Planctomycetes from the German Wadden Sea.</title>
        <authorList>
            <person name="Kohn T."/>
            <person name="Heuer A."/>
            <person name="Jogler M."/>
            <person name="Vollmers J."/>
            <person name="Boedeker C."/>
            <person name="Bunk B."/>
            <person name="Rast P."/>
            <person name="Borchert D."/>
            <person name="Glockner I."/>
            <person name="Freese H.M."/>
            <person name="Klenk H.P."/>
            <person name="Overmann J."/>
            <person name="Kaster A.K."/>
            <person name="Rohde M."/>
            <person name="Wiegand S."/>
            <person name="Jogler C."/>
        </authorList>
    </citation>
    <scope>NUCLEOTIDE SEQUENCE [LARGE SCALE GENOMIC DNA]</scope>
    <source>
        <strain evidence="2 3">NH11</strain>
    </source>
</reference>
<protein>
    <submittedName>
        <fullName evidence="2">Uncharacterized protein</fullName>
    </submittedName>
</protein>
<gene>
    <name evidence="2" type="ORF">Fuma_03845</name>
</gene>
<dbReference type="Proteomes" id="UP000187735">
    <property type="component" value="Chromosome"/>
</dbReference>
<organism evidence="2 3">
    <name type="scientific">Fuerstiella marisgermanici</name>
    <dbReference type="NCBI Taxonomy" id="1891926"/>
    <lineage>
        <taxon>Bacteria</taxon>
        <taxon>Pseudomonadati</taxon>
        <taxon>Planctomycetota</taxon>
        <taxon>Planctomycetia</taxon>
        <taxon>Planctomycetales</taxon>
        <taxon>Planctomycetaceae</taxon>
        <taxon>Fuerstiella</taxon>
    </lineage>
</organism>
<dbReference type="AlphaFoldDB" id="A0A1P8WJI7"/>
<sequence length="183" mass="19089">MNSRPHAVRHSMKLLALIQALLLLTTSLVPEGRVLLSGGSCAGECGCSADSRRSGTCCCSTAPPSESSRDSSDADSCCQSGKSERVNSAPASCCSRKGAPKSCCSEDSSPRKQREPTPDWGMISTCGCGEYSATLVLHAPRTVVRGVRVQGTYARPESSLTIDECCNAERSAPATPPPKSSSC</sequence>
<dbReference type="EMBL" id="CP017641">
    <property type="protein sequence ID" value="APZ94221.1"/>
    <property type="molecule type" value="Genomic_DNA"/>
</dbReference>
<accession>A0A1P8WJI7</accession>
<evidence type="ECO:0000313" key="2">
    <source>
        <dbReference type="EMBL" id="APZ94221.1"/>
    </source>
</evidence>